<protein>
    <submittedName>
        <fullName evidence="1">Uncharacterized protein</fullName>
    </submittedName>
</protein>
<dbReference type="AlphaFoldDB" id="A0AAU9WEI6"/>
<comment type="caution">
    <text evidence="1">The sequence shown here is derived from an EMBL/GenBank/DDBJ whole genome shotgun (WGS) entry which is preliminary data.</text>
</comment>
<organism evidence="1 2">
    <name type="scientific">Pocillopora meandrina</name>
    <dbReference type="NCBI Taxonomy" id="46732"/>
    <lineage>
        <taxon>Eukaryota</taxon>
        <taxon>Metazoa</taxon>
        <taxon>Cnidaria</taxon>
        <taxon>Anthozoa</taxon>
        <taxon>Hexacorallia</taxon>
        <taxon>Scleractinia</taxon>
        <taxon>Astrocoeniina</taxon>
        <taxon>Pocilloporidae</taxon>
        <taxon>Pocillopora</taxon>
    </lineage>
</organism>
<keyword evidence="2" id="KW-1185">Reference proteome</keyword>
<name>A0AAU9WEI6_9CNID</name>
<proteinExistence type="predicted"/>
<dbReference type="EMBL" id="CALNXJ010000014">
    <property type="protein sequence ID" value="CAH3114380.1"/>
    <property type="molecule type" value="Genomic_DNA"/>
</dbReference>
<evidence type="ECO:0000313" key="2">
    <source>
        <dbReference type="Proteomes" id="UP001159428"/>
    </source>
</evidence>
<gene>
    <name evidence="1" type="ORF">PMEA_00005422</name>
</gene>
<evidence type="ECO:0000313" key="1">
    <source>
        <dbReference type="EMBL" id="CAH3114380.1"/>
    </source>
</evidence>
<dbReference type="Proteomes" id="UP001159428">
    <property type="component" value="Unassembled WGS sequence"/>
</dbReference>
<feature type="non-terminal residue" evidence="1">
    <location>
        <position position="140"/>
    </location>
</feature>
<reference evidence="1 2" key="1">
    <citation type="submission" date="2022-05" db="EMBL/GenBank/DDBJ databases">
        <authorList>
            <consortium name="Genoscope - CEA"/>
            <person name="William W."/>
        </authorList>
    </citation>
    <scope>NUCLEOTIDE SEQUENCE [LARGE SCALE GENOMIC DNA]</scope>
</reference>
<sequence>MSRLDYCNGLLYGTPAGHLGKLQRLQNAGARLVCTISRYDPITPSLINLHWLPVTHRIEFKIAMLVHKCIYGVAPQYLSDLIKIKESSRYQLRSYQGILLMDNTYRTKKTLGDRAFENAAPKVWNRLPLEIRQCQSLNIF</sequence>
<accession>A0AAU9WEI6</accession>